<gene>
    <name evidence="2" type="ORF">UJA718_LOCUS47653</name>
</gene>
<protein>
    <submittedName>
        <fullName evidence="2">Uncharacterized protein</fullName>
    </submittedName>
</protein>
<feature type="non-terminal residue" evidence="2">
    <location>
        <position position="1"/>
    </location>
</feature>
<feature type="region of interest" description="Disordered" evidence="1">
    <location>
        <begin position="1"/>
        <end position="50"/>
    </location>
</feature>
<comment type="caution">
    <text evidence="2">The sequence shown here is derived from an EMBL/GenBank/DDBJ whole genome shotgun (WGS) entry which is preliminary data.</text>
</comment>
<feature type="compositionally biased region" description="Basic and acidic residues" evidence="1">
    <location>
        <begin position="37"/>
        <end position="50"/>
    </location>
</feature>
<reference evidence="2" key="1">
    <citation type="submission" date="2021-02" db="EMBL/GenBank/DDBJ databases">
        <authorList>
            <person name="Nowell W R."/>
        </authorList>
    </citation>
    <scope>NUCLEOTIDE SEQUENCE</scope>
</reference>
<proteinExistence type="predicted"/>
<dbReference type="EMBL" id="CAJOBP010091417">
    <property type="protein sequence ID" value="CAF4948830.1"/>
    <property type="molecule type" value="Genomic_DNA"/>
</dbReference>
<name>A0A821XVP2_9BILA</name>
<keyword evidence="3" id="KW-1185">Reference proteome</keyword>
<organism evidence="2 3">
    <name type="scientific">Rotaria socialis</name>
    <dbReference type="NCBI Taxonomy" id="392032"/>
    <lineage>
        <taxon>Eukaryota</taxon>
        <taxon>Metazoa</taxon>
        <taxon>Spiralia</taxon>
        <taxon>Gnathifera</taxon>
        <taxon>Rotifera</taxon>
        <taxon>Eurotatoria</taxon>
        <taxon>Bdelloidea</taxon>
        <taxon>Philodinida</taxon>
        <taxon>Philodinidae</taxon>
        <taxon>Rotaria</taxon>
    </lineage>
</organism>
<evidence type="ECO:0000313" key="2">
    <source>
        <dbReference type="EMBL" id="CAF4948830.1"/>
    </source>
</evidence>
<evidence type="ECO:0000256" key="1">
    <source>
        <dbReference type="SAM" id="MobiDB-lite"/>
    </source>
</evidence>
<sequence length="50" mass="5717">MHYGPKMVPAQYRAHFWPTQNRESPSSDESNDDDDNNDSKSLKRSDSSST</sequence>
<evidence type="ECO:0000313" key="3">
    <source>
        <dbReference type="Proteomes" id="UP000663873"/>
    </source>
</evidence>
<accession>A0A821XVP2</accession>
<dbReference type="AlphaFoldDB" id="A0A821XVP2"/>
<dbReference type="Proteomes" id="UP000663873">
    <property type="component" value="Unassembled WGS sequence"/>
</dbReference>